<dbReference type="PANTHER" id="PTHR14572">
    <property type="entry name" value="PANCREATIC PROGENITOR CELL DIFFERENTIATION AND PROLIFERATION FACTOR"/>
    <property type="match status" value="1"/>
</dbReference>
<dbReference type="GO" id="GO:0030154">
    <property type="term" value="P:cell differentiation"/>
    <property type="evidence" value="ECO:0007669"/>
    <property type="project" value="InterPro"/>
</dbReference>
<dbReference type="OrthoDB" id="8543092at2759"/>
<dbReference type="Ensembl" id="ENSVURT00010003212.1">
    <property type="protein sequence ID" value="ENSVURP00010002836.1"/>
    <property type="gene ID" value="ENSVURG00010002320.1"/>
</dbReference>
<sequence length="81" mass="9044">MASVSIAGCLLTQNQYYRKSSICSVNSSSGSDPVNFTDMEKAHPGLPEEAESNWWFKSFFHSDPVPPDKERKDLFIISISS</sequence>
<dbReference type="GeneTree" id="ENSGT00390000009113"/>
<dbReference type="InterPro" id="IPR026754">
    <property type="entry name" value="PPDPF"/>
</dbReference>
<name>A0A4X2JYD5_VOMUR</name>
<comment type="similarity">
    <text evidence="1">Belongs to the PPDPF family.</text>
</comment>
<reference evidence="3" key="1">
    <citation type="submission" date="2018-12" db="EMBL/GenBank/DDBJ databases">
        <authorList>
            <person name="Yazar S."/>
        </authorList>
    </citation>
    <scope>NUCLEOTIDE SEQUENCE [LARGE SCALE GENOMIC DNA]</scope>
</reference>
<evidence type="ECO:0000256" key="1">
    <source>
        <dbReference type="ARBA" id="ARBA00006609"/>
    </source>
</evidence>
<dbReference type="OMA" id="DKCWWIK"/>
<proteinExistence type="inferred from homology"/>
<evidence type="ECO:0000313" key="3">
    <source>
        <dbReference type="Proteomes" id="UP000314987"/>
    </source>
</evidence>
<dbReference type="Pfam" id="PF15060">
    <property type="entry name" value="PPDFL"/>
    <property type="match status" value="1"/>
</dbReference>
<reference evidence="2" key="2">
    <citation type="submission" date="2025-08" db="UniProtKB">
        <authorList>
            <consortium name="Ensembl"/>
        </authorList>
    </citation>
    <scope>IDENTIFICATION</scope>
</reference>
<dbReference type="AlphaFoldDB" id="A0A4X2JYD5"/>
<accession>A0A4X2JYD5</accession>
<protein>
    <submittedName>
        <fullName evidence="2">Pancreatic progenitor cell differentiation and proliferation factor like</fullName>
    </submittedName>
</protein>
<gene>
    <name evidence="2" type="primary">PPDPFL</name>
</gene>
<dbReference type="Proteomes" id="UP000314987">
    <property type="component" value="Unassembled WGS sequence"/>
</dbReference>
<dbReference type="STRING" id="29139.ENSVURP00010002836"/>
<evidence type="ECO:0000313" key="2">
    <source>
        <dbReference type="Ensembl" id="ENSVURP00010002836.1"/>
    </source>
</evidence>
<reference evidence="2" key="3">
    <citation type="submission" date="2025-09" db="UniProtKB">
        <authorList>
            <consortium name="Ensembl"/>
        </authorList>
    </citation>
    <scope>IDENTIFICATION</scope>
</reference>
<organism evidence="2 3">
    <name type="scientific">Vombatus ursinus</name>
    <name type="common">Common wombat</name>
    <dbReference type="NCBI Taxonomy" id="29139"/>
    <lineage>
        <taxon>Eukaryota</taxon>
        <taxon>Metazoa</taxon>
        <taxon>Chordata</taxon>
        <taxon>Craniata</taxon>
        <taxon>Vertebrata</taxon>
        <taxon>Euteleostomi</taxon>
        <taxon>Mammalia</taxon>
        <taxon>Metatheria</taxon>
        <taxon>Diprotodontia</taxon>
        <taxon>Vombatidae</taxon>
        <taxon>Vombatus</taxon>
    </lineage>
</organism>
<keyword evidence="3" id="KW-1185">Reference proteome</keyword>